<protein>
    <submittedName>
        <fullName evidence="2">Uncharacterized protein</fullName>
    </submittedName>
</protein>
<sequence>MTPERFAYLADAYGADLQRWPARERDAARALLQEGNALASEALRQARWLDSQLDSYQLAAPEPALAQRIIATAATAPRGASFWQRYAGWLASLGWVGVGLTGVAAGMLAVALSLPLSASSEALPSVFDQSDAEFILSINTEEAEQ</sequence>
<keyword evidence="3" id="KW-1185">Reference proteome</keyword>
<name>A0A1H4LK54_9PSED</name>
<organism evidence="2 3">
    <name type="scientific">Pseudomonas saponiphila</name>
    <dbReference type="NCBI Taxonomy" id="556534"/>
    <lineage>
        <taxon>Bacteria</taxon>
        <taxon>Pseudomonadati</taxon>
        <taxon>Pseudomonadota</taxon>
        <taxon>Gammaproteobacteria</taxon>
        <taxon>Pseudomonadales</taxon>
        <taxon>Pseudomonadaceae</taxon>
        <taxon>Pseudomonas</taxon>
    </lineage>
</organism>
<dbReference type="AlphaFoldDB" id="A0A1H4LK54"/>
<feature type="transmembrane region" description="Helical" evidence="1">
    <location>
        <begin position="86"/>
        <end position="114"/>
    </location>
</feature>
<accession>A0A1H4LK54</accession>
<keyword evidence="1" id="KW-0812">Transmembrane</keyword>
<dbReference type="Proteomes" id="UP000198982">
    <property type="component" value="Unassembled WGS sequence"/>
</dbReference>
<evidence type="ECO:0000313" key="2">
    <source>
        <dbReference type="EMBL" id="SEB71054.1"/>
    </source>
</evidence>
<gene>
    <name evidence="2" type="ORF">SAMN05216178_1953</name>
</gene>
<proteinExistence type="predicted"/>
<dbReference type="EMBL" id="FNTJ01000001">
    <property type="protein sequence ID" value="SEB71054.1"/>
    <property type="molecule type" value="Genomic_DNA"/>
</dbReference>
<keyword evidence="1" id="KW-0472">Membrane</keyword>
<reference evidence="3" key="1">
    <citation type="submission" date="2016-10" db="EMBL/GenBank/DDBJ databases">
        <authorList>
            <person name="Varghese N."/>
            <person name="Submissions S."/>
        </authorList>
    </citation>
    <scope>NUCLEOTIDE SEQUENCE [LARGE SCALE GENOMIC DNA]</scope>
    <source>
        <strain evidence="3">DSM 9751</strain>
    </source>
</reference>
<evidence type="ECO:0000256" key="1">
    <source>
        <dbReference type="SAM" id="Phobius"/>
    </source>
</evidence>
<dbReference type="RefSeq" id="WP_092312637.1">
    <property type="nucleotide sequence ID" value="NZ_FNTJ01000001.1"/>
</dbReference>
<keyword evidence="1" id="KW-1133">Transmembrane helix</keyword>
<evidence type="ECO:0000313" key="3">
    <source>
        <dbReference type="Proteomes" id="UP000198982"/>
    </source>
</evidence>